<feature type="compositionally biased region" description="Low complexity" evidence="1">
    <location>
        <begin position="64"/>
        <end position="75"/>
    </location>
</feature>
<gene>
    <name evidence="2" type="ORF">SAMN05421806_102290</name>
</gene>
<evidence type="ECO:0000313" key="2">
    <source>
        <dbReference type="EMBL" id="SDJ74321.1"/>
    </source>
</evidence>
<dbReference type="Pfam" id="PF16945">
    <property type="entry name" value="Phage_r1t_holin"/>
    <property type="match status" value="1"/>
</dbReference>
<keyword evidence="3" id="KW-1185">Reference proteome</keyword>
<dbReference type="InterPro" id="IPR020109">
    <property type="entry name" value="Holin_r1t"/>
</dbReference>
<dbReference type="Proteomes" id="UP000199155">
    <property type="component" value="Unassembled WGS sequence"/>
</dbReference>
<dbReference type="AlphaFoldDB" id="A0A1G8W7P5"/>
<evidence type="ECO:0000256" key="1">
    <source>
        <dbReference type="SAM" id="MobiDB-lite"/>
    </source>
</evidence>
<dbReference type="RefSeq" id="WP_093608063.1">
    <property type="nucleotide sequence ID" value="NZ_FNFF01000002.1"/>
</dbReference>
<protein>
    <submittedName>
        <fullName evidence="2">Phage r1t holin</fullName>
    </submittedName>
</protein>
<evidence type="ECO:0000313" key="3">
    <source>
        <dbReference type="Proteomes" id="UP000199155"/>
    </source>
</evidence>
<accession>A0A1G8W7P5</accession>
<feature type="region of interest" description="Disordered" evidence="1">
    <location>
        <begin position="64"/>
        <end position="89"/>
    </location>
</feature>
<dbReference type="EMBL" id="FNFF01000002">
    <property type="protein sequence ID" value="SDJ74321.1"/>
    <property type="molecule type" value="Genomic_DNA"/>
</dbReference>
<dbReference type="STRING" id="417292.SAMN05421806_102290"/>
<reference evidence="2 3" key="1">
    <citation type="submission" date="2016-10" db="EMBL/GenBank/DDBJ databases">
        <authorList>
            <person name="de Groot N.N."/>
        </authorList>
    </citation>
    <scope>NUCLEOTIDE SEQUENCE [LARGE SCALE GENOMIC DNA]</scope>
    <source>
        <strain evidence="2 3">CGMCC 4.5727</strain>
    </source>
</reference>
<organism evidence="2 3">
    <name type="scientific">Streptomyces indicus</name>
    <dbReference type="NCBI Taxonomy" id="417292"/>
    <lineage>
        <taxon>Bacteria</taxon>
        <taxon>Bacillati</taxon>
        <taxon>Actinomycetota</taxon>
        <taxon>Actinomycetes</taxon>
        <taxon>Kitasatosporales</taxon>
        <taxon>Streptomycetaceae</taxon>
        <taxon>Streptomyces</taxon>
    </lineage>
</organism>
<proteinExistence type="predicted"/>
<name>A0A1G8W7P5_9ACTN</name>
<sequence length="89" mass="8840">MATINSTGFWLATTERAVRTFAQTLIAALGLDAADVLALPWGRGLALAGIAAILSVVTSIATGTTGSSGPGITETANTVEGAAPQGLNR</sequence>